<evidence type="ECO:0000256" key="5">
    <source>
        <dbReference type="SAM" id="Phobius"/>
    </source>
</evidence>
<keyword evidence="3 5" id="KW-1133">Transmembrane helix</keyword>
<feature type="domain" description="G-protein coupled receptors family 1 profile" evidence="6">
    <location>
        <begin position="1"/>
        <end position="123"/>
    </location>
</feature>
<gene>
    <name evidence="7" type="ORF">GCK72_008332</name>
</gene>
<organism evidence="7 8">
    <name type="scientific">Caenorhabditis remanei</name>
    <name type="common">Caenorhabditis vulgaris</name>
    <dbReference type="NCBI Taxonomy" id="31234"/>
    <lineage>
        <taxon>Eukaryota</taxon>
        <taxon>Metazoa</taxon>
        <taxon>Ecdysozoa</taxon>
        <taxon>Nematoda</taxon>
        <taxon>Chromadorea</taxon>
        <taxon>Rhabditida</taxon>
        <taxon>Rhabditina</taxon>
        <taxon>Rhabditomorpha</taxon>
        <taxon>Rhabditoidea</taxon>
        <taxon>Rhabditidae</taxon>
        <taxon>Peloderinae</taxon>
        <taxon>Caenorhabditis</taxon>
    </lineage>
</organism>
<evidence type="ECO:0000313" key="8">
    <source>
        <dbReference type="Proteomes" id="UP000483820"/>
    </source>
</evidence>
<keyword evidence="4 5" id="KW-0472">Membrane</keyword>
<proteinExistence type="predicted"/>
<dbReference type="Gene3D" id="1.20.1070.10">
    <property type="entry name" value="Rhodopsin 7-helix transmembrane proteins"/>
    <property type="match status" value="1"/>
</dbReference>
<dbReference type="AlphaFoldDB" id="A0A6A5GZZ6"/>
<dbReference type="InterPro" id="IPR019427">
    <property type="entry name" value="7TM_GPCR_serpentine_rcpt_Srw"/>
</dbReference>
<comment type="caution">
    <text evidence="7">The sequence shown here is derived from an EMBL/GenBank/DDBJ whole genome shotgun (WGS) entry which is preliminary data.</text>
</comment>
<evidence type="ECO:0000256" key="4">
    <source>
        <dbReference type="ARBA" id="ARBA00023136"/>
    </source>
</evidence>
<dbReference type="RefSeq" id="XP_053586350.1">
    <property type="nucleotide sequence ID" value="XM_053726773.1"/>
</dbReference>
<dbReference type="GO" id="GO:0016020">
    <property type="term" value="C:membrane"/>
    <property type="evidence" value="ECO:0007669"/>
    <property type="project" value="UniProtKB-SubCell"/>
</dbReference>
<dbReference type="SUPFAM" id="SSF81321">
    <property type="entry name" value="Family A G protein-coupled receptor-like"/>
    <property type="match status" value="1"/>
</dbReference>
<dbReference type="Proteomes" id="UP000483820">
    <property type="component" value="Chromosome III"/>
</dbReference>
<dbReference type="InterPro" id="IPR017452">
    <property type="entry name" value="GPCR_Rhodpsn_7TM"/>
</dbReference>
<sequence>MDICSFSYDIHVEVVKIFKAFNIIPSILFPIVTVILIREIRKAGARRQNLGTSSTASQDSKNTSRLVLALTIPFFIAELPLGIVSILVPNFYSDNGFYFVFDAFEKFFSFVLSVTTAMHMIICVFMSSQYRETALLVVRCGQVFKKKQESVALGTVVN</sequence>
<dbReference type="GeneID" id="9809563"/>
<accession>A0A6A5GZZ6</accession>
<feature type="transmembrane region" description="Helical" evidence="5">
    <location>
        <begin position="20"/>
        <end position="37"/>
    </location>
</feature>
<dbReference type="Pfam" id="PF10324">
    <property type="entry name" value="7TM_GPCR_Srw"/>
    <property type="match status" value="1"/>
</dbReference>
<evidence type="ECO:0000259" key="6">
    <source>
        <dbReference type="PROSITE" id="PS50262"/>
    </source>
</evidence>
<feature type="transmembrane region" description="Helical" evidence="5">
    <location>
        <begin position="66"/>
        <end position="87"/>
    </location>
</feature>
<protein>
    <recommendedName>
        <fullName evidence="6">G-protein coupled receptors family 1 profile domain-containing protein</fullName>
    </recommendedName>
</protein>
<dbReference type="EMBL" id="WUAV01000003">
    <property type="protein sequence ID" value="KAF1760086.1"/>
    <property type="molecule type" value="Genomic_DNA"/>
</dbReference>
<reference evidence="7 8" key="1">
    <citation type="submission" date="2019-12" db="EMBL/GenBank/DDBJ databases">
        <title>Chromosome-level assembly of the Caenorhabditis remanei genome.</title>
        <authorList>
            <person name="Teterina A.A."/>
            <person name="Willis J.H."/>
            <person name="Phillips P.C."/>
        </authorList>
    </citation>
    <scope>NUCLEOTIDE SEQUENCE [LARGE SCALE GENOMIC DNA]</scope>
    <source>
        <strain evidence="7 8">PX506</strain>
        <tissue evidence="7">Whole organism</tissue>
    </source>
</reference>
<keyword evidence="2 5" id="KW-0812">Transmembrane</keyword>
<dbReference type="GO" id="GO:0008528">
    <property type="term" value="F:G protein-coupled peptide receptor activity"/>
    <property type="evidence" value="ECO:0007669"/>
    <property type="project" value="InterPro"/>
</dbReference>
<evidence type="ECO:0000256" key="1">
    <source>
        <dbReference type="ARBA" id="ARBA00004370"/>
    </source>
</evidence>
<dbReference type="PANTHER" id="PTHR22751">
    <property type="entry name" value="G-PROTEIN COUPLED RECEPTOR-RELATED"/>
    <property type="match status" value="1"/>
</dbReference>
<dbReference type="PROSITE" id="PS50262">
    <property type="entry name" value="G_PROTEIN_RECEP_F1_2"/>
    <property type="match status" value="1"/>
</dbReference>
<dbReference type="KEGG" id="crq:GCK72_008332"/>
<name>A0A6A5GZZ6_CAERE</name>
<comment type="subcellular location">
    <subcellularLocation>
        <location evidence="1">Membrane</location>
    </subcellularLocation>
</comment>
<evidence type="ECO:0000256" key="3">
    <source>
        <dbReference type="ARBA" id="ARBA00022989"/>
    </source>
</evidence>
<dbReference type="CTD" id="9809563"/>
<evidence type="ECO:0000256" key="2">
    <source>
        <dbReference type="ARBA" id="ARBA00022692"/>
    </source>
</evidence>
<evidence type="ECO:0000313" key="7">
    <source>
        <dbReference type="EMBL" id="KAF1760086.1"/>
    </source>
</evidence>
<feature type="transmembrane region" description="Helical" evidence="5">
    <location>
        <begin position="107"/>
        <end position="126"/>
    </location>
</feature>